<evidence type="ECO:0000256" key="1">
    <source>
        <dbReference type="SAM" id="MobiDB-lite"/>
    </source>
</evidence>
<feature type="region of interest" description="Disordered" evidence="1">
    <location>
        <begin position="1"/>
        <end position="36"/>
    </location>
</feature>
<dbReference type="HOGENOM" id="CLU_1603243_0_0_1"/>
<feature type="region of interest" description="Disordered" evidence="1">
    <location>
        <begin position="147"/>
        <end position="166"/>
    </location>
</feature>
<reference evidence="2 3" key="1">
    <citation type="submission" date="2014-04" db="EMBL/GenBank/DDBJ databases">
        <authorList>
            <consortium name="DOE Joint Genome Institute"/>
            <person name="Kuo A."/>
            <person name="Martino E."/>
            <person name="Perotto S."/>
            <person name="Kohler A."/>
            <person name="Nagy L.G."/>
            <person name="Floudas D."/>
            <person name="Copeland A."/>
            <person name="Barry K.W."/>
            <person name="Cichocki N."/>
            <person name="Veneault-Fourrey C."/>
            <person name="LaButti K."/>
            <person name="Lindquist E.A."/>
            <person name="Lipzen A."/>
            <person name="Lundell T."/>
            <person name="Morin E."/>
            <person name="Murat C."/>
            <person name="Sun H."/>
            <person name="Tunlid A."/>
            <person name="Henrissat B."/>
            <person name="Grigoriev I.V."/>
            <person name="Hibbett D.S."/>
            <person name="Martin F."/>
            <person name="Nordberg H.P."/>
            <person name="Cantor M.N."/>
            <person name="Hua S.X."/>
        </authorList>
    </citation>
    <scope>NUCLEOTIDE SEQUENCE [LARGE SCALE GENOMIC DNA]</scope>
    <source>
        <strain evidence="2 3">Zn</strain>
    </source>
</reference>
<name>A0A0C3CVV5_OIDMZ</name>
<evidence type="ECO:0000313" key="3">
    <source>
        <dbReference type="Proteomes" id="UP000054321"/>
    </source>
</evidence>
<dbReference type="AlphaFoldDB" id="A0A0C3CVV5"/>
<dbReference type="Proteomes" id="UP000054321">
    <property type="component" value="Unassembled WGS sequence"/>
</dbReference>
<feature type="compositionally biased region" description="Polar residues" evidence="1">
    <location>
        <begin position="157"/>
        <end position="166"/>
    </location>
</feature>
<keyword evidence="3" id="KW-1185">Reference proteome</keyword>
<protein>
    <submittedName>
        <fullName evidence="2">Uncharacterized protein</fullName>
    </submittedName>
</protein>
<sequence>MSQQTSHKAFTKPVILIQPRDPSHHGPSSKGDKTIHTFTSNASYTVQTNQGNFDQKTDMPSYAIEYHDNRASSIENALLHIGSQFEEAKSIMVADAADEEYVPPAGSTDYSNTTSEASERGPIERYLFQTVDEDPWTMEDSSWEIDHQTAEDKGLSLRTSTLRPMY</sequence>
<reference evidence="3" key="2">
    <citation type="submission" date="2015-01" db="EMBL/GenBank/DDBJ databases">
        <title>Evolutionary Origins and Diversification of the Mycorrhizal Mutualists.</title>
        <authorList>
            <consortium name="DOE Joint Genome Institute"/>
            <consortium name="Mycorrhizal Genomics Consortium"/>
            <person name="Kohler A."/>
            <person name="Kuo A."/>
            <person name="Nagy L.G."/>
            <person name="Floudas D."/>
            <person name="Copeland A."/>
            <person name="Barry K.W."/>
            <person name="Cichocki N."/>
            <person name="Veneault-Fourrey C."/>
            <person name="LaButti K."/>
            <person name="Lindquist E.A."/>
            <person name="Lipzen A."/>
            <person name="Lundell T."/>
            <person name="Morin E."/>
            <person name="Murat C."/>
            <person name="Riley R."/>
            <person name="Ohm R."/>
            <person name="Sun H."/>
            <person name="Tunlid A."/>
            <person name="Henrissat B."/>
            <person name="Grigoriev I.V."/>
            <person name="Hibbett D.S."/>
            <person name="Martin F."/>
        </authorList>
    </citation>
    <scope>NUCLEOTIDE SEQUENCE [LARGE SCALE GENOMIC DNA]</scope>
    <source>
        <strain evidence="3">Zn</strain>
    </source>
</reference>
<organism evidence="2 3">
    <name type="scientific">Oidiodendron maius (strain Zn)</name>
    <dbReference type="NCBI Taxonomy" id="913774"/>
    <lineage>
        <taxon>Eukaryota</taxon>
        <taxon>Fungi</taxon>
        <taxon>Dikarya</taxon>
        <taxon>Ascomycota</taxon>
        <taxon>Pezizomycotina</taxon>
        <taxon>Leotiomycetes</taxon>
        <taxon>Leotiomycetes incertae sedis</taxon>
        <taxon>Myxotrichaceae</taxon>
        <taxon>Oidiodendron</taxon>
    </lineage>
</organism>
<dbReference type="InParanoid" id="A0A0C3CVV5"/>
<accession>A0A0C3CVV5</accession>
<dbReference type="EMBL" id="KN832874">
    <property type="protein sequence ID" value="KIN03094.1"/>
    <property type="molecule type" value="Genomic_DNA"/>
</dbReference>
<evidence type="ECO:0000313" key="2">
    <source>
        <dbReference type="EMBL" id="KIN03094.1"/>
    </source>
</evidence>
<dbReference type="OrthoDB" id="10523938at2759"/>
<gene>
    <name evidence="2" type="ORF">OIDMADRAFT_144166</name>
</gene>
<proteinExistence type="predicted"/>